<evidence type="ECO:0000256" key="6">
    <source>
        <dbReference type="PIRSR" id="PIRSR000972-50"/>
    </source>
</evidence>
<proteinExistence type="inferred from homology"/>
<evidence type="ECO:0000256" key="4">
    <source>
        <dbReference type="ARBA" id="ARBA00023180"/>
    </source>
</evidence>
<dbReference type="Proteomes" id="UP000256690">
    <property type="component" value="Unassembled WGS sequence"/>
</dbReference>
<dbReference type="STRING" id="1810919.A0A3D8R3S2"/>
<dbReference type="PIRSF" id="PIRSF000972">
    <property type="entry name" value="Arylsulf_plant"/>
    <property type="match status" value="1"/>
</dbReference>
<keyword evidence="3 5" id="KW-0378">Hydrolase</keyword>
<keyword evidence="10" id="KW-1185">Reference proteome</keyword>
<dbReference type="GO" id="GO:0004065">
    <property type="term" value="F:arylsulfatase activity"/>
    <property type="evidence" value="ECO:0007669"/>
    <property type="project" value="UniProtKB-UniRule"/>
</dbReference>
<dbReference type="AlphaFoldDB" id="A0A3D8R3S2"/>
<keyword evidence="4" id="KW-0325">Glycoprotein</keyword>
<dbReference type="PANTHER" id="PTHR43108:SF8">
    <property type="entry name" value="SD21168P"/>
    <property type="match status" value="1"/>
</dbReference>
<dbReference type="Pfam" id="PF00884">
    <property type="entry name" value="Sulfatase"/>
    <property type="match status" value="1"/>
</dbReference>
<evidence type="ECO:0000256" key="5">
    <source>
        <dbReference type="PIRNR" id="PIRNR000972"/>
    </source>
</evidence>
<dbReference type="InterPro" id="IPR000917">
    <property type="entry name" value="Sulfatase_N"/>
</dbReference>
<reference evidence="9 10" key="1">
    <citation type="journal article" date="2018" name="IMA Fungus">
        <title>IMA Genome-F 9: Draft genome sequence of Annulohypoxylon stygium, Aspergillus mulundensis, Berkeleyomyces basicola (syn. Thielaviopsis basicola), Ceratocystis smalleyi, two Cercospora beticola strains, Coleophoma cylindrospora, Fusarium fracticaudum, Phialophora cf. hyalina, and Morchella septimelata.</title>
        <authorList>
            <person name="Wingfield B.D."/>
            <person name="Bills G.F."/>
            <person name="Dong Y."/>
            <person name="Huang W."/>
            <person name="Nel W.J."/>
            <person name="Swalarsk-Parry B.S."/>
            <person name="Vaghefi N."/>
            <person name="Wilken P.M."/>
            <person name="An Z."/>
            <person name="de Beer Z.W."/>
            <person name="De Vos L."/>
            <person name="Chen L."/>
            <person name="Duong T.A."/>
            <person name="Gao Y."/>
            <person name="Hammerbacher A."/>
            <person name="Kikkert J.R."/>
            <person name="Li Y."/>
            <person name="Li H."/>
            <person name="Li K."/>
            <person name="Li Q."/>
            <person name="Liu X."/>
            <person name="Ma X."/>
            <person name="Naidoo K."/>
            <person name="Pethybridge S.J."/>
            <person name="Sun J."/>
            <person name="Steenkamp E.T."/>
            <person name="van der Nest M.A."/>
            <person name="van Wyk S."/>
            <person name="Wingfield M.J."/>
            <person name="Xiong C."/>
            <person name="Yue Q."/>
            <person name="Zhang X."/>
        </authorList>
    </citation>
    <scope>NUCLEOTIDE SEQUENCE [LARGE SCALE GENOMIC DNA]</scope>
    <source>
        <strain evidence="9 10">DSM 5745</strain>
    </source>
</reference>
<dbReference type="FunFam" id="3.40.720.10:FF:000051">
    <property type="entry name" value="Arylsulfatase"/>
    <property type="match status" value="1"/>
</dbReference>
<comment type="PTM">
    <text evidence="6">The conversion to 3-oxoalanine (also known as C-formylglycine, FGly), of a serine or cysteine residue in prokaryotes and of a cysteine residue in eukaryotes, is critical for catalytic activity.</text>
</comment>
<dbReference type="GO" id="GO:0005539">
    <property type="term" value="F:glycosaminoglycan binding"/>
    <property type="evidence" value="ECO:0007669"/>
    <property type="project" value="TreeGrafter"/>
</dbReference>
<feature type="domain" description="Sulfatase N-terminal" evidence="8">
    <location>
        <begin position="37"/>
        <end position="386"/>
    </location>
</feature>
<feature type="modified residue" description="3-oxoalanine (Cys)" evidence="6">
    <location>
        <position position="81"/>
    </location>
</feature>
<feature type="signal peptide" evidence="7">
    <location>
        <begin position="1"/>
        <end position="18"/>
    </location>
</feature>
<dbReference type="Gene3D" id="3.40.720.10">
    <property type="entry name" value="Alkaline Phosphatase, subunit A"/>
    <property type="match status" value="1"/>
</dbReference>
<dbReference type="InterPro" id="IPR012083">
    <property type="entry name" value="Arylsulfatase"/>
</dbReference>
<feature type="chain" id="PRO_5017598528" description="Arylsulfatase" evidence="7">
    <location>
        <begin position="19"/>
        <end position="588"/>
    </location>
</feature>
<dbReference type="PANTHER" id="PTHR43108">
    <property type="entry name" value="N-ACETYLGLUCOSAMINE-6-SULFATASE FAMILY MEMBER"/>
    <property type="match status" value="1"/>
</dbReference>
<evidence type="ECO:0000256" key="7">
    <source>
        <dbReference type="SAM" id="SignalP"/>
    </source>
</evidence>
<dbReference type="GO" id="GO:0008449">
    <property type="term" value="F:N-acetylglucosamine-6-sulfatase activity"/>
    <property type="evidence" value="ECO:0007669"/>
    <property type="project" value="TreeGrafter"/>
</dbReference>
<evidence type="ECO:0000256" key="1">
    <source>
        <dbReference type="ARBA" id="ARBA00008779"/>
    </source>
</evidence>
<name>A0A3D8R3S2_9EURO</name>
<evidence type="ECO:0000256" key="2">
    <source>
        <dbReference type="ARBA" id="ARBA00022729"/>
    </source>
</evidence>
<comment type="similarity">
    <text evidence="1 5">Belongs to the sulfatase family.</text>
</comment>
<dbReference type="InterPro" id="IPR024607">
    <property type="entry name" value="Sulfatase_CS"/>
</dbReference>
<protein>
    <recommendedName>
        <fullName evidence="5">Arylsulfatase</fullName>
        <shortName evidence="5">AS</shortName>
        <ecNumber evidence="5">3.1.6.1</ecNumber>
    </recommendedName>
    <alternativeName>
        <fullName evidence="5">Aryl-sulfate sulphohydrolase</fullName>
    </alternativeName>
</protein>
<dbReference type="GeneID" id="38118832"/>
<dbReference type="PROSITE" id="PS00523">
    <property type="entry name" value="SULFATASE_1"/>
    <property type="match status" value="1"/>
</dbReference>
<dbReference type="RefSeq" id="XP_026600491.1">
    <property type="nucleotide sequence ID" value="XM_026750478.1"/>
</dbReference>
<comment type="caution">
    <text evidence="9">The sequence shown here is derived from an EMBL/GenBank/DDBJ whole genome shotgun (WGS) entry which is preliminary data.</text>
</comment>
<dbReference type="CDD" id="cd16147">
    <property type="entry name" value="G6S"/>
    <property type="match status" value="1"/>
</dbReference>
<dbReference type="SUPFAM" id="SSF53649">
    <property type="entry name" value="Alkaline phosphatase-like"/>
    <property type="match status" value="1"/>
</dbReference>
<dbReference type="OrthoDB" id="96314at2759"/>
<evidence type="ECO:0000313" key="9">
    <source>
        <dbReference type="EMBL" id="RDW68702.1"/>
    </source>
</evidence>
<comment type="catalytic activity">
    <reaction evidence="5">
        <text>an aryl sulfate + H2O = a phenol + sulfate + H(+)</text>
        <dbReference type="Rhea" id="RHEA:17261"/>
        <dbReference type="ChEBI" id="CHEBI:15377"/>
        <dbReference type="ChEBI" id="CHEBI:15378"/>
        <dbReference type="ChEBI" id="CHEBI:16189"/>
        <dbReference type="ChEBI" id="CHEBI:33853"/>
        <dbReference type="ChEBI" id="CHEBI:140317"/>
        <dbReference type="EC" id="3.1.6.1"/>
    </reaction>
</comment>
<dbReference type="EC" id="3.1.6.1" evidence="5"/>
<evidence type="ECO:0000259" key="8">
    <source>
        <dbReference type="Pfam" id="PF00884"/>
    </source>
</evidence>
<gene>
    <name evidence="9" type="ORF">DSM5745_08462</name>
</gene>
<evidence type="ECO:0000313" key="10">
    <source>
        <dbReference type="Proteomes" id="UP000256690"/>
    </source>
</evidence>
<organism evidence="9 10">
    <name type="scientific">Aspergillus mulundensis</name>
    <dbReference type="NCBI Taxonomy" id="1810919"/>
    <lineage>
        <taxon>Eukaryota</taxon>
        <taxon>Fungi</taxon>
        <taxon>Dikarya</taxon>
        <taxon>Ascomycota</taxon>
        <taxon>Pezizomycotina</taxon>
        <taxon>Eurotiomycetes</taxon>
        <taxon>Eurotiomycetidae</taxon>
        <taxon>Eurotiales</taxon>
        <taxon>Aspergillaceae</taxon>
        <taxon>Aspergillus</taxon>
        <taxon>Aspergillus subgen. Nidulantes</taxon>
    </lineage>
</organism>
<keyword evidence="2 7" id="KW-0732">Signal</keyword>
<sequence length="588" mass="66056">MKFSSTVVWLSSAIAVNAIFPFDLQQVLSPAPLTGKPNFVFIITDDQDLKLDSIDYMPLLSKHIKQKGTFFSNHFVTTALCCPSRVSLWTGRQAHNTNVTDVSPPYGGYPKFVDRGFNENFLPVWLQSAGYDTYYTGKLLNAHTVDNYHSPYVNGFTGSDFLLDPFTYSYLNSTYQRNRDEPVSYEGRHTVEVITEKALGFLEDGLNGDRPFFLTVAPVAPHSNVDVSALGKGHSPTVMTEPIPLDRHKDLFSDVKVPRTSHFNPDEPSGASWIKTLPQQNKSTIEYHDHFYRQRLRALQGVDELVDSIVTRLEGSGQLDNTYIIYTSDNGYHIGQHRLPPGKACGFEEDIRVPLFIRGPGVPEDEVETAVTTHIDLAPTIFGLAEIPLREDFDGTPIPLPSSVGSNAVSIRHEHVTVEYWGNSYLEGERGALSNPANLPFFNNNTYKSVRIIGEGYNLYYSVWCSNEHELYDLITDPYQLNNLFTSKEQASEIFGYPLLQVISRLDSILLVLKSCKGATCIKPWDVLHPGGSVQNLKDALNPLYDAFYTSQARVSFDHCEHGYIPEVEGPQDALPFTRYGLNWDVWT</sequence>
<dbReference type="GO" id="GO:0018958">
    <property type="term" value="P:phenol-containing compound metabolic process"/>
    <property type="evidence" value="ECO:0007669"/>
    <property type="project" value="InterPro"/>
</dbReference>
<dbReference type="InterPro" id="IPR017850">
    <property type="entry name" value="Alkaline_phosphatase_core_sf"/>
</dbReference>
<dbReference type="EMBL" id="PVWQ01000011">
    <property type="protein sequence ID" value="RDW68702.1"/>
    <property type="molecule type" value="Genomic_DNA"/>
</dbReference>
<evidence type="ECO:0000256" key="3">
    <source>
        <dbReference type="ARBA" id="ARBA00022801"/>
    </source>
</evidence>
<accession>A0A3D8R3S2</accession>